<feature type="signal peptide" evidence="1">
    <location>
        <begin position="1"/>
        <end position="21"/>
    </location>
</feature>
<evidence type="ECO:0000313" key="2">
    <source>
        <dbReference type="EMBL" id="TCG11866.1"/>
    </source>
</evidence>
<dbReference type="EMBL" id="PSZO01000002">
    <property type="protein sequence ID" value="TCG11866.1"/>
    <property type="molecule type" value="Genomic_DNA"/>
</dbReference>
<dbReference type="RefSeq" id="WP_131598296.1">
    <property type="nucleotide sequence ID" value="NZ_PSZO01000002.1"/>
</dbReference>
<protein>
    <recommendedName>
        <fullName evidence="4">Solute-binding protein family 5 domain-containing protein</fullName>
    </recommendedName>
</protein>
<dbReference type="OrthoDB" id="395154at2"/>
<gene>
    <name evidence="2" type="ORF">C4B24_00515</name>
</gene>
<evidence type="ECO:0000256" key="1">
    <source>
        <dbReference type="SAM" id="SignalP"/>
    </source>
</evidence>
<reference evidence="2 3" key="1">
    <citation type="submission" date="2018-02" db="EMBL/GenBank/DDBJ databases">
        <title>Mycoplasma marinum and Mycoplasma todarodis sp. nov., moderately halophilic and psychrotolerant mycoplasmas isolated from cephalopods.</title>
        <authorList>
            <person name="Viver T."/>
        </authorList>
    </citation>
    <scope>NUCLEOTIDE SEQUENCE [LARGE SCALE GENOMIC DNA]</scope>
    <source>
        <strain evidence="2 3">PE</strain>
    </source>
</reference>
<dbReference type="PROSITE" id="PS51257">
    <property type="entry name" value="PROKAR_LIPOPROTEIN"/>
    <property type="match status" value="1"/>
</dbReference>
<keyword evidence="1" id="KW-0732">Signal</keyword>
<sequence>MTKKQKNKFLLGAMTATAVVAAPIATVVSCGFEGDYSTNYLHDRREIHVYGTLSDSKERSFDQQYNTGNLFGSGSETDAARALPLLVIKATGENVGKISNGFVNGVYHQDKIGMKWVETTKEEMSFSGAQKLFGTIDGKTWEPIDIKKIDEKSVKDKLAKYTKYKFFINEDKKAKWMNSKGEATKYPLDAKDYFYGFMRSLYSSRQTRQTGKIAGVSVKGVVPFDKAWTTNEIDLSSDNPNNYIFNLFGMDIDKTIADGEKLKNGNQEFVITLKTPNDKFLSSVICNFTGITPAPSKYISEMAKGSTKPWIKYGIANYGNDLKTFLHVAPYYYSKYDLLTGFILKKNEGFIDQDWANDRDLPKGQARINKYVYHATQKQDAIAEIIQRKAGYEEGKEPILDTSVINDNTELNKIKNNAEKYGVKLSRVINSGMQQKMFWNPLPNDKFLNEYNDKARELMYGFSKIEDIKNKPSAFKHFMIGDAAKLRHTIDLAYNWYAGVQQVTGNSTKMPLLSPFAPEQVTPVDTTNVFDDPKNATPFATPADLIAAETREPSKITEAQKIYVRPSGVPSYADLKNSYAKANNKLDAAISPSMQEAKDLIKSIADKYAGAVIPLETWNDKNKNPASQQTLSQVKTMIKVLNKIAPGKITFKTFVPEDWNTHVHDIQYHDAQLQYRGWSKDYDAASSVLQGIMDPRPTAALIGQYLDDKNNTELKKLISNSPKGKYDTFAKIVDKISLKEWKQYALSSYANLDKEKVKGLLEGSALTSGGYLKESSNSKFIGEAVSFLQNNALYFHTAVTYRSIIITDRLQGSFSIVVQKKWLHTRTQRSGQNLLRDYSVDL</sequence>
<name>A0A4R0XTN3_9MOLU</name>
<feature type="chain" id="PRO_5020832378" description="Solute-binding protein family 5 domain-containing protein" evidence="1">
    <location>
        <begin position="22"/>
        <end position="842"/>
    </location>
</feature>
<dbReference type="AlphaFoldDB" id="A0A4R0XTN3"/>
<comment type="caution">
    <text evidence="2">The sequence shown here is derived from an EMBL/GenBank/DDBJ whole genome shotgun (WGS) entry which is preliminary data.</text>
</comment>
<evidence type="ECO:0000313" key="3">
    <source>
        <dbReference type="Proteomes" id="UP000294192"/>
    </source>
</evidence>
<organism evidence="2 3">
    <name type="scientific">Mycoplasma marinum</name>
    <dbReference type="NCBI Taxonomy" id="1937190"/>
    <lineage>
        <taxon>Bacteria</taxon>
        <taxon>Bacillati</taxon>
        <taxon>Mycoplasmatota</taxon>
        <taxon>Mollicutes</taxon>
        <taxon>Mycoplasmataceae</taxon>
        <taxon>Mycoplasma</taxon>
    </lineage>
</organism>
<evidence type="ECO:0008006" key="4">
    <source>
        <dbReference type="Google" id="ProtNLM"/>
    </source>
</evidence>
<dbReference type="Proteomes" id="UP000294192">
    <property type="component" value="Unassembled WGS sequence"/>
</dbReference>
<accession>A0A4R0XTN3</accession>
<keyword evidence="3" id="KW-1185">Reference proteome</keyword>
<dbReference type="NCBIfam" id="NF045850">
    <property type="entry name" value="ABC_Mplas_LP"/>
    <property type="match status" value="1"/>
</dbReference>
<proteinExistence type="predicted"/>